<accession>A0A0G4QFQ8</accession>
<dbReference type="PANTHER" id="PTHR12526:SF630">
    <property type="entry name" value="GLYCOSYLTRANSFERASE"/>
    <property type="match status" value="1"/>
</dbReference>
<dbReference type="Pfam" id="PF00534">
    <property type="entry name" value="Glycos_transf_1"/>
    <property type="match status" value="1"/>
</dbReference>
<dbReference type="AlphaFoldDB" id="A0A0G4QFQ8"/>
<sequence>MNKIKIVFWTNYISPHMTFLYEELKKNYSITIIVCENFDNQRLSQGWTPPNLKDIQVLNIYDVNIDTMKNINCIHVFCGLFTSRLFFQYIIKLSKKRNIYLISEAPILYEKKHYLKYFKYWFYSLFLKKRINTIFAMGELGYNWFKDIGFKKVIPFQYFISPQPYNPVKRNTNKTLKFIYIGQLIDRKNIIELANVFTTLPNNNWSLDIYGSGELLGSLQKILKNKINENIVNIFSNVENKKLVTKILPQYDFLILPSKFDGWGTVVNESLSQGVKVITNNNCGSSTLVKKNILFGYVYNSGKLGDCIKNIIDTIPNYSEEDRLKISNLYRNEVQYDMVKIFKHNLEIK</sequence>
<evidence type="ECO:0000259" key="1">
    <source>
        <dbReference type="Pfam" id="PF00534"/>
    </source>
</evidence>
<keyword evidence="2" id="KW-0808">Transferase</keyword>
<dbReference type="InterPro" id="IPR001296">
    <property type="entry name" value="Glyco_trans_1"/>
</dbReference>
<gene>
    <name evidence="2" type="ORF">BN1804_03032</name>
</gene>
<dbReference type="PANTHER" id="PTHR12526">
    <property type="entry name" value="GLYCOSYLTRANSFERASE"/>
    <property type="match status" value="1"/>
</dbReference>
<name>A0A0G4QFQ8_9GAMM</name>
<protein>
    <submittedName>
        <fullName evidence="2">UDP-D-galactose:(Glucosyl)lipopolysaccharide-1, 6-D-galactosyltransferase</fullName>
    </submittedName>
</protein>
<dbReference type="SUPFAM" id="SSF53756">
    <property type="entry name" value="UDP-Glycosyltransferase/glycogen phosphorylase"/>
    <property type="match status" value="1"/>
</dbReference>
<dbReference type="GO" id="GO:0016757">
    <property type="term" value="F:glycosyltransferase activity"/>
    <property type="evidence" value="ECO:0007669"/>
    <property type="project" value="UniProtKB-KW"/>
</dbReference>
<dbReference type="RefSeq" id="WP_072064665.1">
    <property type="nucleotide sequence ID" value="NZ_CVRY01000006.1"/>
</dbReference>
<proteinExistence type="predicted"/>
<evidence type="ECO:0000313" key="2">
    <source>
        <dbReference type="EMBL" id="CRL64479.1"/>
    </source>
</evidence>
<keyword evidence="2" id="KW-0328">Glycosyltransferase</keyword>
<dbReference type="EMBL" id="CVRY01000006">
    <property type="protein sequence ID" value="CRL64479.1"/>
    <property type="molecule type" value="Genomic_DNA"/>
</dbReference>
<organism evidence="2 3">
    <name type="scientific">Proteus penneri</name>
    <dbReference type="NCBI Taxonomy" id="102862"/>
    <lineage>
        <taxon>Bacteria</taxon>
        <taxon>Pseudomonadati</taxon>
        <taxon>Pseudomonadota</taxon>
        <taxon>Gammaproteobacteria</taxon>
        <taxon>Enterobacterales</taxon>
        <taxon>Morganellaceae</taxon>
        <taxon>Proteus</taxon>
    </lineage>
</organism>
<dbReference type="Gene3D" id="3.40.50.2000">
    <property type="entry name" value="Glycogen Phosphorylase B"/>
    <property type="match status" value="1"/>
</dbReference>
<dbReference type="GO" id="GO:1901135">
    <property type="term" value="P:carbohydrate derivative metabolic process"/>
    <property type="evidence" value="ECO:0007669"/>
    <property type="project" value="UniProtKB-ARBA"/>
</dbReference>
<feature type="domain" description="Glycosyl transferase family 1" evidence="1">
    <location>
        <begin position="173"/>
        <end position="318"/>
    </location>
</feature>
<evidence type="ECO:0000313" key="3">
    <source>
        <dbReference type="Proteomes" id="UP000183920"/>
    </source>
</evidence>
<reference evidence="3" key="1">
    <citation type="submission" date="2015-06" db="EMBL/GenBank/DDBJ databases">
        <authorList>
            <person name="Urmite Genomes"/>
        </authorList>
    </citation>
    <scope>NUCLEOTIDE SEQUENCE [LARGE SCALE GENOMIC DNA]</scope>
    <source>
        <strain evidence="3">CSUR P1867</strain>
    </source>
</reference>
<dbReference type="Proteomes" id="UP000183920">
    <property type="component" value="Unassembled WGS sequence"/>
</dbReference>